<evidence type="ECO:0000313" key="2">
    <source>
        <dbReference type="Proteomes" id="UP001153620"/>
    </source>
</evidence>
<keyword evidence="2" id="KW-1185">Reference proteome</keyword>
<dbReference type="PANTHER" id="PTHR20898:SF0">
    <property type="entry name" value="DAEDALUS ON 3-RELATED"/>
    <property type="match status" value="1"/>
</dbReference>
<dbReference type="PANTHER" id="PTHR20898">
    <property type="entry name" value="DAEDALUS ON 3-RELATED-RELATED"/>
    <property type="match status" value="1"/>
</dbReference>
<evidence type="ECO:0000313" key="1">
    <source>
        <dbReference type="EMBL" id="CAG9806906.1"/>
    </source>
</evidence>
<reference evidence="1" key="2">
    <citation type="submission" date="2022-10" db="EMBL/GenBank/DDBJ databases">
        <authorList>
            <consortium name="ENA_rothamsted_submissions"/>
            <consortium name="culmorum"/>
            <person name="King R."/>
        </authorList>
    </citation>
    <scope>NUCLEOTIDE SEQUENCE</scope>
</reference>
<accession>A0A9N9WUT5</accession>
<dbReference type="Proteomes" id="UP001153620">
    <property type="component" value="Chromosome 3"/>
</dbReference>
<gene>
    <name evidence="1" type="ORF">CHIRRI_LOCUS9760</name>
</gene>
<dbReference type="AlphaFoldDB" id="A0A9N9WUT5"/>
<organism evidence="1 2">
    <name type="scientific">Chironomus riparius</name>
    <dbReference type="NCBI Taxonomy" id="315576"/>
    <lineage>
        <taxon>Eukaryota</taxon>
        <taxon>Metazoa</taxon>
        <taxon>Ecdysozoa</taxon>
        <taxon>Arthropoda</taxon>
        <taxon>Hexapoda</taxon>
        <taxon>Insecta</taxon>
        <taxon>Pterygota</taxon>
        <taxon>Neoptera</taxon>
        <taxon>Endopterygota</taxon>
        <taxon>Diptera</taxon>
        <taxon>Nematocera</taxon>
        <taxon>Chironomoidea</taxon>
        <taxon>Chironomidae</taxon>
        <taxon>Chironominae</taxon>
        <taxon>Chironomus</taxon>
    </lineage>
</organism>
<dbReference type="EMBL" id="OU895879">
    <property type="protein sequence ID" value="CAG9806906.1"/>
    <property type="molecule type" value="Genomic_DNA"/>
</dbReference>
<reference evidence="1" key="1">
    <citation type="submission" date="2022-01" db="EMBL/GenBank/DDBJ databases">
        <authorList>
            <person name="King R."/>
        </authorList>
    </citation>
    <scope>NUCLEOTIDE SEQUENCE</scope>
</reference>
<sequence>MLEMIHPNVTCKIDKIDRRTSALNVYIGFKVPTDHIFSQCHLYYKSDGVFREVIVTPEFDWCLIGRATQEGFFLQQFSEMIRKVVPKLISDCPRSFLEIRNLTLPSHPFFNFLPSGVFKFIAKMRQTTALNFNVHLCNPTEHIFPQFSLKVSISLKLQLILLYKTSDGSFREVIKSPEFDYCLLESTHFDGFLLEQLTELFRKVIAKGTYKCPLSVISFWNITLPAHKLFSYLPSGLFKIIVPIRYDDKGPNSFNIKSRLFFKKEGNYREVISPPEIDLCLLGLSQGDNFLTQQITDMLKKVIVSLSTICPRNSFNVTNLAFPPHKLYSILPSGSYKIVLHVKFRETSLTMFTLIGVFQFESLKDKLGN</sequence>
<proteinExistence type="predicted"/>
<name>A0A9N9WUT5_9DIPT</name>
<protein>
    <submittedName>
        <fullName evidence="1">Uncharacterized protein</fullName>
    </submittedName>
</protein>